<dbReference type="EMBL" id="JN418988">
    <property type="protein sequence ID" value="AEW69599.1"/>
    <property type="molecule type" value="Genomic_DNA"/>
</dbReference>
<keyword evidence="2" id="KW-1185">Reference proteome</keyword>
<dbReference type="RefSeq" id="YP_004956798.1">
    <property type="nucleotide sequence ID" value="NC_004156.2"/>
</dbReference>
<organism evidence="1 2">
    <name type="scientific">Helicoverpa zea nudivirus 2</name>
    <name type="common">HzNV-2</name>
    <dbReference type="NCBI Taxonomy" id="1128424"/>
    <lineage>
        <taxon>Viruses</taxon>
        <taxon>Viruses incertae sedis</taxon>
        <taxon>Naldaviricetes</taxon>
        <taxon>Lefavirales</taxon>
        <taxon>Nudiviridae</taxon>
        <taxon>Betanudivirus</taxon>
        <taxon>Betanudivirus hezeae</taxon>
    </lineage>
</organism>
<proteinExistence type="predicted"/>
<sequence>MEKKQLSLQEYDTEQPTHDLPQVHIYAAVSCNHTIDSMFNQSITCNYQYIVLGNQLMLFHVIYFKYGCSRQLLKDCTNSNRVQYRLNMKGEVERIYESLSCPVLCSAAQLQPASSTVVGVLLDSMLMQNLKLLFSNCTHALLNKSPKLYLENAVHVNGTSALFLFNNMIKVEKNFTVALKAFIKNINNLIKQFLFVKKSTGSSSSSSSSANAKNANNSAVIKSAVYPCHVTNSCKFKQMRTKFESYDHTSVHAALCTADATLVGKFSNLEYLILLNETRTVFEEVRNVLHVLD</sequence>
<evidence type="ECO:0000313" key="2">
    <source>
        <dbReference type="Proteomes" id="UP000029779"/>
    </source>
</evidence>
<gene>
    <name evidence="1" type="primary">orf50</name>
    <name evidence="1" type="ORF">Hz2V050</name>
</gene>
<dbReference type="PROSITE" id="PS51257">
    <property type="entry name" value="PROKAR_LIPOPROTEIN"/>
    <property type="match status" value="1"/>
</dbReference>
<dbReference type="Proteomes" id="UP000029779">
    <property type="component" value="Segment"/>
</dbReference>
<name>G9I076_HZNV2</name>
<accession>G9I076</accession>
<dbReference type="GeneID" id="11536460"/>
<reference evidence="1 2" key="1">
    <citation type="journal article" date="2012" name="Viruses">
        <title>Analysis of the Genome of the Sexually Transmitted Insect Virus Helicoverpa zea Nudivirus 2.</title>
        <authorList>
            <person name="Burand J.P."/>
            <person name="Kim W."/>
            <person name="Afonso C.L."/>
            <person name="Tulman E.R."/>
            <person name="Kutish G.F."/>
            <person name="Lu Z."/>
            <person name="Rock D.L."/>
        </authorList>
    </citation>
    <scope>NUCLEOTIDE SEQUENCE [LARGE SCALE GENOMIC DNA]</scope>
    <source>
        <strain evidence="1">MS1</strain>
    </source>
</reference>
<evidence type="ECO:0000313" key="1">
    <source>
        <dbReference type="EMBL" id="AEW69599.1"/>
    </source>
</evidence>
<dbReference type="KEGG" id="vg:11536460"/>
<protein>
    <submittedName>
        <fullName evidence="1">Uncharacterized protein</fullName>
    </submittedName>
</protein>
<organismHost>
    <name type="scientific">Helicoverpa zea</name>
    <name type="common">Corn earworm moth</name>
    <name type="synonym">Heliothis zea</name>
    <dbReference type="NCBI Taxonomy" id="7113"/>
</organismHost>